<dbReference type="Proteomes" id="UP000033448">
    <property type="component" value="Unassembled WGS sequence"/>
</dbReference>
<evidence type="ECO:0000313" key="3">
    <source>
        <dbReference type="Proteomes" id="UP000033448"/>
    </source>
</evidence>
<dbReference type="InterPro" id="IPR014710">
    <property type="entry name" value="RmlC-like_jellyroll"/>
</dbReference>
<dbReference type="PATRIC" id="fig|582680.7.peg.344"/>
<dbReference type="EMBL" id="JYIT01000047">
    <property type="protein sequence ID" value="KJL29699.1"/>
    <property type="molecule type" value="Genomic_DNA"/>
</dbReference>
<keyword evidence="3" id="KW-1185">Reference proteome</keyword>
<dbReference type="AlphaFoldDB" id="A0A0F0LAL5"/>
<dbReference type="InterPro" id="IPR013096">
    <property type="entry name" value="Cupin_2"/>
</dbReference>
<accession>A0A0F0LAL5</accession>
<comment type="caution">
    <text evidence="2">The sequence shown here is derived from an EMBL/GenBank/DDBJ whole genome shotgun (WGS) entry which is preliminary data.</text>
</comment>
<dbReference type="Gene3D" id="2.60.120.10">
    <property type="entry name" value="Jelly Rolls"/>
    <property type="match status" value="1"/>
</dbReference>
<gene>
    <name evidence="2" type="ORF">RL72_00329</name>
</gene>
<dbReference type="InterPro" id="IPR011051">
    <property type="entry name" value="RmlC_Cupin_sf"/>
</dbReference>
<dbReference type="CDD" id="cd02209">
    <property type="entry name" value="cupin_XRE_C"/>
    <property type="match status" value="1"/>
</dbReference>
<evidence type="ECO:0000313" key="2">
    <source>
        <dbReference type="EMBL" id="KJL29699.1"/>
    </source>
</evidence>
<organism evidence="2 3">
    <name type="scientific">Microbacterium azadirachtae</name>
    <dbReference type="NCBI Taxonomy" id="582680"/>
    <lineage>
        <taxon>Bacteria</taxon>
        <taxon>Bacillati</taxon>
        <taxon>Actinomycetota</taxon>
        <taxon>Actinomycetes</taxon>
        <taxon>Micrococcales</taxon>
        <taxon>Microbacteriaceae</taxon>
        <taxon>Microbacterium</taxon>
    </lineage>
</organism>
<dbReference type="Pfam" id="PF07883">
    <property type="entry name" value="Cupin_2"/>
    <property type="match status" value="1"/>
</dbReference>
<proteinExistence type="predicted"/>
<feature type="domain" description="Cupin type-2" evidence="1">
    <location>
        <begin position="67"/>
        <end position="132"/>
    </location>
</feature>
<evidence type="ECO:0000259" key="1">
    <source>
        <dbReference type="Pfam" id="PF07883"/>
    </source>
</evidence>
<reference evidence="2 3" key="1">
    <citation type="submission" date="2015-02" db="EMBL/GenBank/DDBJ databases">
        <title>Draft genome sequences of ten Microbacterium spp. with emphasis on heavy metal contaminated environments.</title>
        <authorList>
            <person name="Corretto E."/>
        </authorList>
    </citation>
    <scope>NUCLEOTIDE SEQUENCE [LARGE SCALE GENOMIC DNA]</scope>
    <source>
        <strain evidence="2 3">DSM 23848</strain>
    </source>
</reference>
<sequence length="152" mass="17106">MEAGTRAPNLKLLIPVTRAMRISLDDLLMWNAPHPRVQARTRRFANLTVEYLSPETVPVRTSKMTFIPSPGPIQTRSHDGYEWIYVLRGRARVILGDRDLVVEAGQAAEFDTRIPHGVAALGNEPLEVLAIFNRSGERLHLPGISERYNLPE</sequence>
<name>A0A0F0LAL5_9MICO</name>
<dbReference type="SUPFAM" id="SSF51182">
    <property type="entry name" value="RmlC-like cupins"/>
    <property type="match status" value="1"/>
</dbReference>
<protein>
    <submittedName>
        <fullName evidence="2">Cupin domain protein</fullName>
    </submittedName>
</protein>